<name>A0AAD5XA63_9FUNG</name>
<feature type="compositionally biased region" description="Basic residues" evidence="1">
    <location>
        <begin position="120"/>
        <end position="132"/>
    </location>
</feature>
<organism evidence="2 3">
    <name type="scientific">Physocladia obscura</name>
    <dbReference type="NCBI Taxonomy" id="109957"/>
    <lineage>
        <taxon>Eukaryota</taxon>
        <taxon>Fungi</taxon>
        <taxon>Fungi incertae sedis</taxon>
        <taxon>Chytridiomycota</taxon>
        <taxon>Chytridiomycota incertae sedis</taxon>
        <taxon>Chytridiomycetes</taxon>
        <taxon>Chytridiales</taxon>
        <taxon>Chytriomycetaceae</taxon>
        <taxon>Physocladia</taxon>
    </lineage>
</organism>
<evidence type="ECO:0000313" key="3">
    <source>
        <dbReference type="Proteomes" id="UP001211907"/>
    </source>
</evidence>
<reference evidence="2" key="1">
    <citation type="submission" date="2020-05" db="EMBL/GenBank/DDBJ databases">
        <title>Phylogenomic resolution of chytrid fungi.</title>
        <authorList>
            <person name="Stajich J.E."/>
            <person name="Amses K."/>
            <person name="Simmons R."/>
            <person name="Seto K."/>
            <person name="Myers J."/>
            <person name="Bonds A."/>
            <person name="Quandt C.A."/>
            <person name="Barry K."/>
            <person name="Liu P."/>
            <person name="Grigoriev I."/>
            <person name="Longcore J.E."/>
            <person name="James T.Y."/>
        </authorList>
    </citation>
    <scope>NUCLEOTIDE SEQUENCE</scope>
    <source>
        <strain evidence="2">JEL0513</strain>
    </source>
</reference>
<accession>A0AAD5XA63</accession>
<sequence length="132" mass="13830">MPFPMRLAAIDTTTRREKARIEAAKESGDFHSSLKTMILSGGDKEKAKKIVAKNRKSGGGGKKRSGIDEGNGKFRGGTLHISKKAADVVSKMGAGQKGRGRSIGMGIKITGVSSGGGSVGKKKGGKKFKKKR</sequence>
<dbReference type="EMBL" id="JADGJH010001592">
    <property type="protein sequence ID" value="KAJ3111864.1"/>
    <property type="molecule type" value="Genomic_DNA"/>
</dbReference>
<gene>
    <name evidence="2" type="ORF">HK100_002536</name>
</gene>
<feature type="region of interest" description="Disordered" evidence="1">
    <location>
        <begin position="90"/>
        <end position="132"/>
    </location>
</feature>
<dbReference type="Proteomes" id="UP001211907">
    <property type="component" value="Unassembled WGS sequence"/>
</dbReference>
<comment type="caution">
    <text evidence="2">The sequence shown here is derived from an EMBL/GenBank/DDBJ whole genome shotgun (WGS) entry which is preliminary data.</text>
</comment>
<evidence type="ECO:0000256" key="1">
    <source>
        <dbReference type="SAM" id="MobiDB-lite"/>
    </source>
</evidence>
<protein>
    <submittedName>
        <fullName evidence="2">Uncharacterized protein</fullName>
    </submittedName>
</protein>
<dbReference type="AlphaFoldDB" id="A0AAD5XA63"/>
<feature type="region of interest" description="Disordered" evidence="1">
    <location>
        <begin position="44"/>
        <end position="78"/>
    </location>
</feature>
<evidence type="ECO:0000313" key="2">
    <source>
        <dbReference type="EMBL" id="KAJ3111864.1"/>
    </source>
</evidence>
<keyword evidence="3" id="KW-1185">Reference proteome</keyword>
<proteinExistence type="predicted"/>
<feature type="compositionally biased region" description="Basic residues" evidence="1">
    <location>
        <begin position="49"/>
        <end position="64"/>
    </location>
</feature>